<gene>
    <name evidence="2" type="ORF">NBRC116598_04900</name>
</gene>
<dbReference type="Proteomes" id="UP001441944">
    <property type="component" value="Unassembled WGS sequence"/>
</dbReference>
<proteinExistence type="predicted"/>
<keyword evidence="3" id="KW-1185">Reference proteome</keyword>
<evidence type="ECO:0000313" key="3">
    <source>
        <dbReference type="Proteomes" id="UP001441944"/>
    </source>
</evidence>
<dbReference type="EMBL" id="BAABWU010000001">
    <property type="protein sequence ID" value="GAA6195046.1"/>
    <property type="molecule type" value="Genomic_DNA"/>
</dbReference>
<evidence type="ECO:0000313" key="2">
    <source>
        <dbReference type="EMBL" id="GAA6195046.1"/>
    </source>
</evidence>
<name>A0ABQ0AGQ2_9RHOB</name>
<feature type="chain" id="PRO_5045982761" evidence="1">
    <location>
        <begin position="24"/>
        <end position="183"/>
    </location>
</feature>
<protein>
    <submittedName>
        <fullName evidence="2">Uncharacterized protein</fullName>
    </submittedName>
</protein>
<sequence>MKALILALSMLSSLVFSTSRAHADYFEHGNWATVKIGLVCYVYSLRSAKDTSGTLIFGFLEKGYNASFEYRYTPYPGESGSPWDQDDYVVLSVDGSESWLGDEMTTGLDSHGDFASLTAGFVPEMIAMIAMIRAATSNVEVAFDREKLGERWVYGLFSATGFSATVVKAGEWCQFDPANLPAS</sequence>
<organism evidence="2 3">
    <name type="scientific">Pseudophaeobacter arcticus</name>
    <dbReference type="NCBI Taxonomy" id="385492"/>
    <lineage>
        <taxon>Bacteria</taxon>
        <taxon>Pseudomonadati</taxon>
        <taxon>Pseudomonadota</taxon>
        <taxon>Alphaproteobacteria</taxon>
        <taxon>Rhodobacterales</taxon>
        <taxon>Paracoccaceae</taxon>
        <taxon>Pseudophaeobacter</taxon>
    </lineage>
</organism>
<feature type="signal peptide" evidence="1">
    <location>
        <begin position="1"/>
        <end position="23"/>
    </location>
</feature>
<evidence type="ECO:0000256" key="1">
    <source>
        <dbReference type="SAM" id="SignalP"/>
    </source>
</evidence>
<comment type="caution">
    <text evidence="2">The sequence shown here is derived from an EMBL/GenBank/DDBJ whole genome shotgun (WGS) entry which is preliminary data.</text>
</comment>
<accession>A0ABQ0AGQ2</accession>
<reference evidence="2 3" key="1">
    <citation type="submission" date="2024-04" db="EMBL/GenBank/DDBJ databases">
        <title>Draft genome sequence of Pseudophaeobacter arcticus NBRC 116598.</title>
        <authorList>
            <person name="Miyakawa T."/>
            <person name="Kusuya Y."/>
            <person name="Miura T."/>
        </authorList>
    </citation>
    <scope>NUCLEOTIDE SEQUENCE [LARGE SCALE GENOMIC DNA]</scope>
    <source>
        <strain evidence="2 3">SU-CL00105</strain>
    </source>
</reference>
<keyword evidence="1" id="KW-0732">Signal</keyword>